<feature type="binding site" description="axial binding residue" evidence="15">
    <location>
        <position position="56"/>
    </location>
    <ligand>
        <name>heme</name>
        <dbReference type="ChEBI" id="CHEBI:30413"/>
    </ligand>
    <ligandPart>
        <name>Fe</name>
        <dbReference type="ChEBI" id="CHEBI:18248"/>
    </ligandPart>
</feature>
<evidence type="ECO:0000256" key="12">
    <source>
        <dbReference type="ARBA" id="ARBA00023157"/>
    </source>
</evidence>
<dbReference type="OrthoDB" id="2019572at2759"/>
<feature type="region of interest" description="Disordered" evidence="16">
    <location>
        <begin position="237"/>
        <end position="257"/>
    </location>
</feature>
<dbReference type="Proteomes" id="UP000297716">
    <property type="component" value="Unassembled WGS sequence"/>
</dbReference>
<evidence type="ECO:0000256" key="16">
    <source>
        <dbReference type="SAM" id="MobiDB-lite"/>
    </source>
</evidence>
<keyword evidence="14" id="KW-0449">Lipoprotein</keyword>
<evidence type="ECO:0000259" key="18">
    <source>
        <dbReference type="PROSITE" id="PS52012"/>
    </source>
</evidence>
<reference evidence="19 20" key="1">
    <citation type="submission" date="2019-03" db="EMBL/GenBank/DDBJ databases">
        <title>Draft genome sequence of Xylaria hypoxylon DSM 108379, a ubiquitous saprotrophic-parasitic fungi on hardwood.</title>
        <authorList>
            <person name="Buettner E."/>
            <person name="Leonhardt S."/>
            <person name="Gebauer A.M."/>
            <person name="Liers C."/>
            <person name="Hofrichter M."/>
            <person name="Kellner H."/>
        </authorList>
    </citation>
    <scope>NUCLEOTIDE SEQUENCE [LARGE SCALE GENOMIC DNA]</scope>
    <source>
        <strain evidence="19 20">DSM 108379</strain>
    </source>
</reference>
<evidence type="ECO:0000256" key="3">
    <source>
        <dbReference type="ARBA" id="ARBA00010031"/>
    </source>
</evidence>
<keyword evidence="5" id="KW-0964">Secreted</keyword>
<dbReference type="STRING" id="37992.A0A4Z0YGR0"/>
<dbReference type="EMBL" id="SKBN01000312">
    <property type="protein sequence ID" value="TGJ79138.1"/>
    <property type="molecule type" value="Genomic_DNA"/>
</dbReference>
<evidence type="ECO:0000256" key="10">
    <source>
        <dbReference type="ARBA" id="ARBA00023004"/>
    </source>
</evidence>
<comment type="caution">
    <text evidence="19">The sequence shown here is derived from an EMBL/GenBank/DDBJ whole genome shotgun (WGS) entry which is preliminary data.</text>
</comment>
<evidence type="ECO:0000313" key="20">
    <source>
        <dbReference type="Proteomes" id="UP000297716"/>
    </source>
</evidence>
<keyword evidence="20" id="KW-1185">Reference proteome</keyword>
<feature type="compositionally biased region" description="Polar residues" evidence="16">
    <location>
        <begin position="237"/>
        <end position="254"/>
    </location>
</feature>
<evidence type="ECO:0000313" key="19">
    <source>
        <dbReference type="EMBL" id="TGJ79138.1"/>
    </source>
</evidence>
<evidence type="ECO:0000256" key="7">
    <source>
        <dbReference type="ARBA" id="ARBA00022622"/>
    </source>
</evidence>
<dbReference type="GO" id="GO:0005886">
    <property type="term" value="C:plasma membrane"/>
    <property type="evidence" value="ECO:0007669"/>
    <property type="project" value="UniProtKB-SubCell"/>
</dbReference>
<name>A0A4Z0YGR0_9PEZI</name>
<organism evidence="19 20">
    <name type="scientific">Xylaria hypoxylon</name>
    <dbReference type="NCBI Taxonomy" id="37992"/>
    <lineage>
        <taxon>Eukaryota</taxon>
        <taxon>Fungi</taxon>
        <taxon>Dikarya</taxon>
        <taxon>Ascomycota</taxon>
        <taxon>Pezizomycotina</taxon>
        <taxon>Sordariomycetes</taxon>
        <taxon>Xylariomycetidae</taxon>
        <taxon>Xylariales</taxon>
        <taxon>Xylariaceae</taxon>
        <taxon>Xylaria</taxon>
    </lineage>
</organism>
<feature type="disulfide bond" evidence="15">
    <location>
        <begin position="61"/>
        <end position="94"/>
    </location>
</feature>
<comment type="similarity">
    <text evidence="3">Belongs to the RBT5 family.</text>
</comment>
<keyword evidence="13" id="KW-0325">Glycoprotein</keyword>
<keyword evidence="8 15" id="KW-0479">Metal-binding</keyword>
<dbReference type="SMART" id="SM00747">
    <property type="entry name" value="CFEM"/>
    <property type="match status" value="1"/>
</dbReference>
<protein>
    <recommendedName>
        <fullName evidence="18">CFEM domain-containing protein</fullName>
    </recommendedName>
</protein>
<dbReference type="PANTHER" id="PTHR37928:SF1">
    <property type="entry name" value="CFEM DOMAIN PROTEIN (AFU_ORTHOLOGUE AFUA_6G14090)"/>
    <property type="match status" value="1"/>
</dbReference>
<keyword evidence="6 15" id="KW-0349">Heme</keyword>
<evidence type="ECO:0000256" key="17">
    <source>
        <dbReference type="SAM" id="SignalP"/>
    </source>
</evidence>
<evidence type="ECO:0000256" key="5">
    <source>
        <dbReference type="ARBA" id="ARBA00022525"/>
    </source>
</evidence>
<keyword evidence="9 17" id="KW-0732">Signal</keyword>
<comment type="subcellular location">
    <subcellularLocation>
        <location evidence="1">Cell membrane</location>
        <topology evidence="1">Lipid-anchor</topology>
        <topology evidence="1">GPI-anchor</topology>
    </subcellularLocation>
    <subcellularLocation>
        <location evidence="2">Secreted</location>
    </subcellularLocation>
</comment>
<feature type="chain" id="PRO_5021492299" description="CFEM domain-containing protein" evidence="17">
    <location>
        <begin position="18"/>
        <end position="278"/>
    </location>
</feature>
<dbReference type="GO" id="GO:0098552">
    <property type="term" value="C:side of membrane"/>
    <property type="evidence" value="ECO:0007669"/>
    <property type="project" value="UniProtKB-KW"/>
</dbReference>
<dbReference type="PANTHER" id="PTHR37928">
    <property type="entry name" value="CFEM DOMAIN PROTEIN (AFU_ORTHOLOGUE AFUA_6G14090)"/>
    <property type="match status" value="1"/>
</dbReference>
<evidence type="ECO:0000256" key="6">
    <source>
        <dbReference type="ARBA" id="ARBA00022617"/>
    </source>
</evidence>
<evidence type="ECO:0000256" key="8">
    <source>
        <dbReference type="ARBA" id="ARBA00022723"/>
    </source>
</evidence>
<evidence type="ECO:0000256" key="1">
    <source>
        <dbReference type="ARBA" id="ARBA00004609"/>
    </source>
</evidence>
<dbReference type="GO" id="GO:0005576">
    <property type="term" value="C:extracellular region"/>
    <property type="evidence" value="ECO:0007669"/>
    <property type="project" value="UniProtKB-SubCell"/>
</dbReference>
<evidence type="ECO:0000256" key="14">
    <source>
        <dbReference type="ARBA" id="ARBA00023288"/>
    </source>
</evidence>
<feature type="domain" description="CFEM" evidence="18">
    <location>
        <begin position="1"/>
        <end position="121"/>
    </location>
</feature>
<dbReference type="AlphaFoldDB" id="A0A4Z0YGR0"/>
<feature type="region of interest" description="Disordered" evidence="16">
    <location>
        <begin position="119"/>
        <end position="156"/>
    </location>
</feature>
<gene>
    <name evidence="19" type="ORF">E0Z10_g9623</name>
</gene>
<accession>A0A4Z0YGR0</accession>
<keyword evidence="4" id="KW-1003">Cell membrane</keyword>
<evidence type="ECO:0000256" key="4">
    <source>
        <dbReference type="ARBA" id="ARBA00022475"/>
    </source>
</evidence>
<evidence type="ECO:0000256" key="2">
    <source>
        <dbReference type="ARBA" id="ARBA00004613"/>
    </source>
</evidence>
<evidence type="ECO:0000256" key="13">
    <source>
        <dbReference type="ARBA" id="ARBA00023180"/>
    </source>
</evidence>
<dbReference type="Pfam" id="PF05730">
    <property type="entry name" value="CFEM"/>
    <property type="match status" value="1"/>
</dbReference>
<dbReference type="PROSITE" id="PS52012">
    <property type="entry name" value="CFEM"/>
    <property type="match status" value="1"/>
</dbReference>
<evidence type="ECO:0000256" key="11">
    <source>
        <dbReference type="ARBA" id="ARBA00023136"/>
    </source>
</evidence>
<dbReference type="InterPro" id="IPR051735">
    <property type="entry name" value="CFEM_domain"/>
</dbReference>
<proteinExistence type="inferred from homology"/>
<keyword evidence="10 15" id="KW-0408">Iron</keyword>
<dbReference type="InterPro" id="IPR008427">
    <property type="entry name" value="Extracellular_membr_CFEM_dom"/>
</dbReference>
<sequence length="278" mass="26527">MKTSIVLAAISASLVVGELSPPDNFPACGTTCFNNMLGQASQLGCGGGGSTADAVDAACLCKNVDFSYGIIDCSNAACSQGDAPAVVQYGLDWCGANGVVIGGLSATADPSVASSATATVSADATTSEGGTASATTATNSDDSSATSAVDTTTLTNSSGEATATGVVIPISTTEIVSTVTNSDGAVETTTVETSTIFSTSGAASGSGTESGSATESTTFVTDSTITASGSTLVTSATVTEPVTSTEGAASSTDSAGGVRQTAAPVGLMAAAGLAALLL</sequence>
<comment type="caution">
    <text evidence="15">Lacks conserved residue(s) required for the propagation of feature annotation.</text>
</comment>
<keyword evidence="7" id="KW-0336">GPI-anchor</keyword>
<feature type="signal peptide" evidence="17">
    <location>
        <begin position="1"/>
        <end position="17"/>
    </location>
</feature>
<evidence type="ECO:0000256" key="9">
    <source>
        <dbReference type="ARBA" id="ARBA00022729"/>
    </source>
</evidence>
<keyword evidence="12 15" id="KW-1015">Disulfide bond</keyword>
<dbReference type="GO" id="GO:0046872">
    <property type="term" value="F:metal ion binding"/>
    <property type="evidence" value="ECO:0007669"/>
    <property type="project" value="UniProtKB-UniRule"/>
</dbReference>
<evidence type="ECO:0000256" key="15">
    <source>
        <dbReference type="PROSITE-ProRule" id="PRU01356"/>
    </source>
</evidence>
<keyword evidence="11" id="KW-0472">Membrane</keyword>